<gene>
    <name evidence="1" type="ORF">HALOF300_04159</name>
</gene>
<dbReference type="RefSeq" id="WP_197522717.1">
    <property type="nucleotide sequence ID" value="NZ_CACRYJ010000059.1"/>
</dbReference>
<keyword evidence="2" id="KW-1185">Reference proteome</keyword>
<organism evidence="1 2">
    <name type="scientific">Occultella aeris</name>
    <dbReference type="NCBI Taxonomy" id="2761496"/>
    <lineage>
        <taxon>Bacteria</taxon>
        <taxon>Bacillati</taxon>
        <taxon>Actinomycetota</taxon>
        <taxon>Actinomycetes</taxon>
        <taxon>Micrococcales</taxon>
        <taxon>Ruaniaceae</taxon>
        <taxon>Occultella</taxon>
    </lineage>
</organism>
<reference evidence="1 2" key="1">
    <citation type="submission" date="2019-11" db="EMBL/GenBank/DDBJ databases">
        <authorList>
            <person name="Criscuolo A."/>
        </authorList>
    </citation>
    <scope>NUCLEOTIDE SEQUENCE [LARGE SCALE GENOMIC DNA]</scope>
    <source>
        <strain evidence="1">CIP111667</strain>
    </source>
</reference>
<dbReference type="EMBL" id="CACRYJ010000059">
    <property type="protein sequence ID" value="VZO39471.1"/>
    <property type="molecule type" value="Genomic_DNA"/>
</dbReference>
<name>A0A7M4DPS7_9MICO</name>
<sequence>MSRVVVFDRKNYWLPKVVSAGEALRLEFAGGADAQHDPRTFSVPIEEEHLVVLREDLARHVILWSALGPLCFAAGISDPLDDDAAVGLLAPILLGRPEEVDALLKHTDWDRTQLVAYGADVDLLESGRVVESMSAATERPDWQRAQEYDADRHRAQRGVTLSPLDAAILRFTGQYLHGSTIPRRDPEAVDPALLPEVLRVIDTAERACTGLRIDRDARRGKTGTDKQDWKLMEAAVEAAVRGAYPELAADAVTTVSFLMCSEAARRARTQPFDVDAADDEAQTQPRVRTLTFTDDREVEEKWNPGDDRRAVEAFWEFVADRIGSRNEVFTLEDEALGEGIQLHFYASSLARIATVSDDGGEAETKYRVEYGLIDDLAHYRAIVRGYVSGGFDALDGLAVWMSDHSEFEEARRRRDSPGEHASPAKGYVFRDDAGSEQVVLVHRPQEAYVAFSSFFKGRDAGVFTIEDQESGQSVVLMPRKGVISRAAGAERPRTEFLKVGHANAYLPAAMLFFENGFSGLSHYGQWLPSLGDVDATPEERGAARAETITTESMAIHEVARIWGDSGIVDPTDQYYVFFDSHSLDDDQAERAELLTLIELLGLERVHAPAEAADGEVWVRTDPRLDVEFEKWA</sequence>
<dbReference type="AlphaFoldDB" id="A0A7M4DPS7"/>
<dbReference type="Proteomes" id="UP000419743">
    <property type="component" value="Unassembled WGS sequence"/>
</dbReference>
<evidence type="ECO:0000313" key="1">
    <source>
        <dbReference type="EMBL" id="VZO39471.1"/>
    </source>
</evidence>
<proteinExistence type="predicted"/>
<dbReference type="InterPro" id="IPR045937">
    <property type="entry name" value="DUF6357"/>
</dbReference>
<accession>A0A7M4DPS7</accession>
<evidence type="ECO:0000313" key="2">
    <source>
        <dbReference type="Proteomes" id="UP000419743"/>
    </source>
</evidence>
<dbReference type="Pfam" id="PF19884">
    <property type="entry name" value="DUF6357"/>
    <property type="match status" value="1"/>
</dbReference>
<comment type="caution">
    <text evidence="1">The sequence shown here is derived from an EMBL/GenBank/DDBJ whole genome shotgun (WGS) entry which is preliminary data.</text>
</comment>
<protein>
    <submittedName>
        <fullName evidence="1">Uncharacterized protein</fullName>
    </submittedName>
</protein>